<dbReference type="GeneID" id="20098471"/>
<protein>
    <submittedName>
        <fullName evidence="3">Envelope glycoprotein H</fullName>
    </submittedName>
</protein>
<dbReference type="EMBL" id="KF921519">
    <property type="protein sequence ID" value="AHC02777.1"/>
    <property type="molecule type" value="Genomic_DNA"/>
</dbReference>
<dbReference type="OrthoDB" id="4294at10239"/>
<name>A0A075CYK6_9BETA</name>
<gene>
    <name evidence="3" type="primary">U48</name>
</gene>
<feature type="transmembrane region" description="Helical" evidence="1">
    <location>
        <begin position="713"/>
        <end position="735"/>
    </location>
</feature>
<keyword evidence="1" id="KW-1133">Transmembrane helix</keyword>
<accession>A0A075CYK6</accession>
<keyword evidence="1" id="KW-0472">Membrane</keyword>
<evidence type="ECO:0000313" key="4">
    <source>
        <dbReference type="Proteomes" id="UP000152474"/>
    </source>
</evidence>
<evidence type="ECO:0000256" key="1">
    <source>
        <dbReference type="SAM" id="Phobius"/>
    </source>
</evidence>
<dbReference type="Gene3D" id="2.60.40.3190">
    <property type="entry name" value="Herpesvirus glycoprotein H, C-terminal domain"/>
    <property type="match status" value="1"/>
</dbReference>
<reference evidence="3 4" key="1">
    <citation type="submission" date="2013-11" db="EMBL/GenBank/DDBJ databases">
        <title>Genome sequence of elephant endotheliotropic herpesvirus 5.</title>
        <authorList>
            <person name="Wilkie G.S."/>
            <person name="Davison A.J."/>
            <person name="Denk D."/>
            <person name="Kerr K."/>
            <person name="Redrobe S."/>
            <person name="Steinbach F."/>
            <person name="Dastjerdi A."/>
        </authorList>
    </citation>
    <scope>NUCLEOTIDE SEQUENCE [LARGE SCALE GENOMIC DNA]</scope>
    <source>
        <strain evidence="3 4">Vijay</strain>
    </source>
</reference>
<keyword evidence="1" id="KW-0812">Transmembrane</keyword>
<keyword evidence="4" id="KW-1185">Reference proteome</keyword>
<dbReference type="Pfam" id="PF02489">
    <property type="entry name" value="Herpes_glycop_H"/>
    <property type="match status" value="1"/>
</dbReference>
<feature type="domain" description="Herpesvirus glycoprotein H C-terminal" evidence="2">
    <location>
        <begin position="561"/>
        <end position="699"/>
    </location>
</feature>
<keyword evidence="3" id="KW-0946">Virion</keyword>
<dbReference type="KEGG" id="vg:20098471"/>
<dbReference type="Pfam" id="PF17488">
    <property type="entry name" value="Herpes_glycoH_C"/>
    <property type="match status" value="1"/>
</dbReference>
<organism evidence="3 4">
    <name type="scientific">Elephant endotheliotropic herpesvirus 5</name>
    <dbReference type="NCBI Taxonomy" id="768738"/>
    <lineage>
        <taxon>Viruses</taxon>
        <taxon>Duplodnaviria</taxon>
        <taxon>Heunggongvirae</taxon>
        <taxon>Peploviricota</taxon>
        <taxon>Herviviricetes</taxon>
        <taxon>Herpesvirales</taxon>
        <taxon>Orthoherpesviridae</taxon>
        <taxon>Betaherpesvirinae</taxon>
        <taxon>Proboscivirus</taxon>
    </lineage>
</organism>
<dbReference type="InterPro" id="IPR035305">
    <property type="entry name" value="Herpes_glycoH_C"/>
</dbReference>
<dbReference type="GO" id="GO:0019031">
    <property type="term" value="C:viral envelope"/>
    <property type="evidence" value="ECO:0007669"/>
    <property type="project" value="UniProtKB-KW"/>
</dbReference>
<dbReference type="InterPro" id="IPR038172">
    <property type="entry name" value="Herpes_glycoH_C_sf"/>
</dbReference>
<proteinExistence type="predicted"/>
<evidence type="ECO:0000259" key="2">
    <source>
        <dbReference type="Pfam" id="PF17488"/>
    </source>
</evidence>
<sequence>MTISPKKWKTLPIKLLAAIGYIDVVVGMFNLSSLHSESCFRTPDLSSENIDFTPNLLTFRFFSNDTHSQTFHIPKCIFDSALTTHLFNHLNIYSDVSSYKKEFETYYMGSVEGTYKTIIIKGEDKTPYLERTKTFIPNDKTDNSIITYGDDKKRYMDPWPLLSLIDDNPCEVFDELDEKILPYFGKCRPFYLNFDSVKLVGHITSSFATFSYTSVNGTDSYKIRIFFGNSGDVVHALPFESQDLAVRMMLKHDLEIIGKTQPVRDMLNKYLNLESLDKLFEENHEDIMNDLKHMCSTFYRHIQLVLSGDITKDTLKLEHLLEPLLTFSIAYYVQYSYPSNDNFRGIESYINTEAMIQLSPELFELFANNMTVETPVRRNGSSFIDLLLSTYSFTNGFHNGNLNHLGLSLYFLKFIYQKNVTEDIAEYVHRYIDVLYGRYTYPESLKPENMYRSVDTHDVMDLFMMNTMVIYSRNNKSLLHHFLLRQTGLCNVNNIISHYHRLKDDHRDFGSLVSPCFRCLRYDFTEKKINDLITTESLEAYGRLFQMVNYMTRNSSMLNTIDCSLPEEDVLAIVPLNDKIYVVSSSPVVTGTVYEAQHTAIGLSLYVTRVQNNTCIHLTNIYAKDTPKAVYTFNLDESKDCDVCPSVLLEYTTNTGFTNLYVIRSTSDVKYIAKNSDLFPLTSHYMWILKNDTVLELRGTNFFIFSSKSPGAIVLYIIIISLIIWTLYEIIKLFCYKRQWQYQKL</sequence>
<dbReference type="RefSeq" id="YP_009052002.1">
    <property type="nucleotide sequence ID" value="NC_024696.1"/>
</dbReference>
<dbReference type="Proteomes" id="UP000152474">
    <property type="component" value="Segment"/>
</dbReference>
<evidence type="ECO:0000313" key="3">
    <source>
        <dbReference type="EMBL" id="AHC02777.1"/>
    </source>
</evidence>
<keyword evidence="3" id="KW-0261">Viral envelope protein</keyword>